<dbReference type="Gene3D" id="3.40.50.720">
    <property type="entry name" value="NAD(P)-binding Rossmann-like Domain"/>
    <property type="match status" value="1"/>
</dbReference>
<evidence type="ECO:0000313" key="3">
    <source>
        <dbReference type="Proteomes" id="UP000799429"/>
    </source>
</evidence>
<dbReference type="InterPro" id="IPR036291">
    <property type="entry name" value="NAD(P)-bd_dom_sf"/>
</dbReference>
<sequence length="391" mass="44750">MAEKNALIFGASGVTGWAFVNEILHNYPKKSVWGKVHALTNRPLKREDSLWPADSRLNIVSGIDLLKGSQDDLEKTLKSDIEGIERVTHVYYLAYKASKDLQQELEDAVAMFKRSTIAMDHLSPVLEFVVLQTGAKMYGCHLLENHPIDYLHVPHKENQPRLKQPYHDLLFYHPQLDWVTEYGKDKKWNWCDTRPDIIIGFVPNQNFYSLGTVIGIYLSLFKEVEGEGAECSFPGTNKSWVAKSNDSSSDMIARQTIHLSLNLSSERKGEGFNVADAKEPSSWEKKWPLLCSYFGLKGTPPLKSNPLEIRKYIKDHIDTQRGMEKKYGLQTGHADSPMTFAGFEYFLMTQFDFDRQYDMTKIYDTGFTEERDTLQAWGGVFDRMKAAKIIP</sequence>
<evidence type="ECO:0000313" key="2">
    <source>
        <dbReference type="EMBL" id="KAF2841018.1"/>
    </source>
</evidence>
<dbReference type="AlphaFoldDB" id="A0A9P4VRJ4"/>
<keyword evidence="3" id="KW-1185">Reference proteome</keyword>
<accession>A0A9P4VRJ4</accession>
<dbReference type="SUPFAM" id="SSF51735">
    <property type="entry name" value="NAD(P)-binding Rossmann-fold domains"/>
    <property type="match status" value="2"/>
</dbReference>
<dbReference type="PANTHER" id="PTHR32487:SF8">
    <property type="entry name" value="NAD-DEPENDENT EPIMERASE_DEHYDRATASE DOMAIN-CONTAINING PROTEIN"/>
    <property type="match status" value="1"/>
</dbReference>
<evidence type="ECO:0000259" key="1">
    <source>
        <dbReference type="Pfam" id="PF22917"/>
    </source>
</evidence>
<dbReference type="PANTHER" id="PTHR32487">
    <property type="entry name" value="3-OXO-DELTA(4,5)-STEROID 5-BETA-REDUCTASE"/>
    <property type="match status" value="1"/>
</dbReference>
<proteinExistence type="predicted"/>
<gene>
    <name evidence="2" type="ORF">M501DRAFT_1010171</name>
</gene>
<name>A0A9P4VRJ4_9PEZI</name>
<dbReference type="EMBL" id="MU006092">
    <property type="protein sequence ID" value="KAF2841018.1"/>
    <property type="molecule type" value="Genomic_DNA"/>
</dbReference>
<dbReference type="Pfam" id="PF22917">
    <property type="entry name" value="PRISE"/>
    <property type="match status" value="1"/>
</dbReference>
<dbReference type="OrthoDB" id="1731983at2759"/>
<organism evidence="2 3">
    <name type="scientific">Patellaria atrata CBS 101060</name>
    <dbReference type="NCBI Taxonomy" id="1346257"/>
    <lineage>
        <taxon>Eukaryota</taxon>
        <taxon>Fungi</taxon>
        <taxon>Dikarya</taxon>
        <taxon>Ascomycota</taxon>
        <taxon>Pezizomycotina</taxon>
        <taxon>Dothideomycetes</taxon>
        <taxon>Dothideomycetes incertae sedis</taxon>
        <taxon>Patellariales</taxon>
        <taxon>Patellariaceae</taxon>
        <taxon>Patellaria</taxon>
    </lineage>
</organism>
<dbReference type="CDD" id="cd08948">
    <property type="entry name" value="5beta-POR_like_SDR_a"/>
    <property type="match status" value="1"/>
</dbReference>
<dbReference type="InterPro" id="IPR055222">
    <property type="entry name" value="PRISE-like_Rossmann-fold"/>
</dbReference>
<comment type="caution">
    <text evidence="2">The sequence shown here is derived from an EMBL/GenBank/DDBJ whole genome shotgun (WGS) entry which is preliminary data.</text>
</comment>
<feature type="domain" description="PRISE-like Rossmann-fold" evidence="1">
    <location>
        <begin position="6"/>
        <end position="391"/>
    </location>
</feature>
<reference evidence="2" key="1">
    <citation type="journal article" date="2020" name="Stud. Mycol.">
        <title>101 Dothideomycetes genomes: a test case for predicting lifestyles and emergence of pathogens.</title>
        <authorList>
            <person name="Haridas S."/>
            <person name="Albert R."/>
            <person name="Binder M."/>
            <person name="Bloem J."/>
            <person name="Labutti K."/>
            <person name="Salamov A."/>
            <person name="Andreopoulos B."/>
            <person name="Baker S."/>
            <person name="Barry K."/>
            <person name="Bills G."/>
            <person name="Bluhm B."/>
            <person name="Cannon C."/>
            <person name="Castanera R."/>
            <person name="Culley D."/>
            <person name="Daum C."/>
            <person name="Ezra D."/>
            <person name="Gonzalez J."/>
            <person name="Henrissat B."/>
            <person name="Kuo A."/>
            <person name="Liang C."/>
            <person name="Lipzen A."/>
            <person name="Lutzoni F."/>
            <person name="Magnuson J."/>
            <person name="Mondo S."/>
            <person name="Nolan M."/>
            <person name="Ohm R."/>
            <person name="Pangilinan J."/>
            <person name="Park H.-J."/>
            <person name="Ramirez L."/>
            <person name="Alfaro M."/>
            <person name="Sun H."/>
            <person name="Tritt A."/>
            <person name="Yoshinaga Y."/>
            <person name="Zwiers L.-H."/>
            <person name="Turgeon B."/>
            <person name="Goodwin S."/>
            <person name="Spatafora J."/>
            <person name="Crous P."/>
            <person name="Grigoriev I."/>
        </authorList>
    </citation>
    <scope>NUCLEOTIDE SEQUENCE</scope>
    <source>
        <strain evidence="2">CBS 101060</strain>
    </source>
</reference>
<dbReference type="Proteomes" id="UP000799429">
    <property type="component" value="Unassembled WGS sequence"/>
</dbReference>
<protein>
    <recommendedName>
        <fullName evidence="1">PRISE-like Rossmann-fold domain-containing protein</fullName>
    </recommendedName>
</protein>